<dbReference type="SUPFAM" id="SSF52540">
    <property type="entry name" value="P-loop containing nucleoside triphosphate hydrolases"/>
    <property type="match status" value="1"/>
</dbReference>
<gene>
    <name evidence="6" type="ORF">E3O06_00335</name>
</gene>
<accession>A0A4V3I8Z9</accession>
<dbReference type="InterPro" id="IPR003959">
    <property type="entry name" value="ATPase_AAA_core"/>
</dbReference>
<dbReference type="EMBL" id="SOEY01000002">
    <property type="protein sequence ID" value="TFB77247.1"/>
    <property type="molecule type" value="Genomic_DNA"/>
</dbReference>
<comment type="similarity">
    <text evidence="4">Belongs to the AAA ATPase family.</text>
</comment>
<evidence type="ECO:0000256" key="1">
    <source>
        <dbReference type="ARBA" id="ARBA00022741"/>
    </source>
</evidence>
<dbReference type="Pfam" id="PF17862">
    <property type="entry name" value="AAA_lid_3"/>
    <property type="match status" value="1"/>
</dbReference>
<proteinExistence type="inferred from homology"/>
<evidence type="ECO:0000313" key="7">
    <source>
        <dbReference type="Proteomes" id="UP000298173"/>
    </source>
</evidence>
<dbReference type="InterPro" id="IPR041569">
    <property type="entry name" value="AAA_lid_3"/>
</dbReference>
<dbReference type="InterPro" id="IPR050168">
    <property type="entry name" value="AAA_ATPase_domain"/>
</dbReference>
<dbReference type="PANTHER" id="PTHR23077:SF171">
    <property type="entry name" value="NUCLEAR VALOSIN-CONTAINING PROTEIN-LIKE"/>
    <property type="match status" value="1"/>
</dbReference>
<dbReference type="FunFam" id="3.40.50.300:FF:001025">
    <property type="entry name" value="ATPase family, AAA domain-containing 2B"/>
    <property type="match status" value="1"/>
</dbReference>
<dbReference type="Pfam" id="PF00004">
    <property type="entry name" value="AAA"/>
    <property type="match status" value="1"/>
</dbReference>
<keyword evidence="2 4" id="KW-0067">ATP-binding</keyword>
<dbReference type="Proteomes" id="UP000298173">
    <property type="component" value="Unassembled WGS sequence"/>
</dbReference>
<reference evidence="6 7" key="1">
    <citation type="submission" date="2019-03" db="EMBL/GenBank/DDBJ databases">
        <title>Genomics of glacier-inhabiting Cryobacterium strains.</title>
        <authorList>
            <person name="Liu Q."/>
            <person name="Xin Y.-H."/>
        </authorList>
    </citation>
    <scope>NUCLEOTIDE SEQUENCE [LARGE SCALE GENOMIC DNA]</scope>
    <source>
        <strain evidence="6 7">HLT2-23</strain>
    </source>
</reference>
<dbReference type="InterPro" id="IPR003593">
    <property type="entry name" value="AAA+_ATPase"/>
</dbReference>
<dbReference type="Gene3D" id="1.10.8.60">
    <property type="match status" value="1"/>
</dbReference>
<evidence type="ECO:0000256" key="3">
    <source>
        <dbReference type="ARBA" id="ARBA00023054"/>
    </source>
</evidence>
<name>A0A4V3I8Z9_9MICO</name>
<feature type="domain" description="AAA+ ATPase" evidence="5">
    <location>
        <begin position="156"/>
        <end position="294"/>
    </location>
</feature>
<dbReference type="InterPro" id="IPR003960">
    <property type="entry name" value="ATPase_AAA_CS"/>
</dbReference>
<dbReference type="InterPro" id="IPR027417">
    <property type="entry name" value="P-loop_NTPase"/>
</dbReference>
<dbReference type="PANTHER" id="PTHR23077">
    <property type="entry name" value="AAA-FAMILY ATPASE"/>
    <property type="match status" value="1"/>
</dbReference>
<keyword evidence="7" id="KW-1185">Reference proteome</keyword>
<dbReference type="GO" id="GO:0016887">
    <property type="term" value="F:ATP hydrolysis activity"/>
    <property type="evidence" value="ECO:0007669"/>
    <property type="project" value="InterPro"/>
</dbReference>
<protein>
    <submittedName>
        <fullName evidence="6">ATP-binding protein</fullName>
    </submittedName>
</protein>
<dbReference type="PROSITE" id="PS00674">
    <property type="entry name" value="AAA"/>
    <property type="match status" value="1"/>
</dbReference>
<dbReference type="OrthoDB" id="9809379at2"/>
<sequence length="404" mass="43535">MTDSSVIDAIAAAVAVAPTNSGLRVHLIGLLLDAARKAEARTLLQGLRELEPGHPLLNELDTRAAAEKPGFDWTDAEAQVRDIARPPFVASTPEPVEQPEPIPVAGEPDVLDFESERPAVTLADVGGLVEVKKRLNASFLAPLKNPELTRMYHKSLRGGLLLYGPPGCGKTFLAKAIAGELGASFISVSSSDIFQPFIGETEKALHSVFEKARNEGPCVLFLDEVDGIGGKRSAMGHAPWLRLIINQLLTELDGVNGDNEGVYVLAATNQPWDVDPALRRPGRLDRTLLVLPPDHPAREAIFAVHLRDRPVEAIDLGILAARSDGLSGADIAYVCELAAEIAMMDSIDTGVARMIGMDDLLEPLRTIAPSIIPWLESARTVVSYGTDDGTFGELKAYLKKVKRW</sequence>
<comment type="caution">
    <text evidence="6">The sequence shown here is derived from an EMBL/GenBank/DDBJ whole genome shotgun (WGS) entry which is preliminary data.</text>
</comment>
<keyword evidence="3" id="KW-0175">Coiled coil</keyword>
<dbReference type="SMART" id="SM00382">
    <property type="entry name" value="AAA"/>
    <property type="match status" value="1"/>
</dbReference>
<evidence type="ECO:0000256" key="4">
    <source>
        <dbReference type="RuleBase" id="RU003651"/>
    </source>
</evidence>
<dbReference type="Gene3D" id="3.40.50.300">
    <property type="entry name" value="P-loop containing nucleotide triphosphate hydrolases"/>
    <property type="match status" value="1"/>
</dbReference>
<organism evidence="6 7">
    <name type="scientific">Cryobacterium glaciale</name>
    <dbReference type="NCBI Taxonomy" id="1259145"/>
    <lineage>
        <taxon>Bacteria</taxon>
        <taxon>Bacillati</taxon>
        <taxon>Actinomycetota</taxon>
        <taxon>Actinomycetes</taxon>
        <taxon>Micrococcales</taxon>
        <taxon>Microbacteriaceae</taxon>
        <taxon>Cryobacterium</taxon>
    </lineage>
</organism>
<evidence type="ECO:0000256" key="2">
    <source>
        <dbReference type="ARBA" id="ARBA00022840"/>
    </source>
</evidence>
<evidence type="ECO:0000259" key="5">
    <source>
        <dbReference type="SMART" id="SM00382"/>
    </source>
</evidence>
<evidence type="ECO:0000313" key="6">
    <source>
        <dbReference type="EMBL" id="TFB77247.1"/>
    </source>
</evidence>
<keyword evidence="1 4" id="KW-0547">Nucleotide-binding</keyword>
<dbReference type="GO" id="GO:0005524">
    <property type="term" value="F:ATP binding"/>
    <property type="evidence" value="ECO:0007669"/>
    <property type="project" value="UniProtKB-KW"/>
</dbReference>
<dbReference type="RefSeq" id="WP_134501059.1">
    <property type="nucleotide sequence ID" value="NZ_SOEY01000002.1"/>
</dbReference>
<dbReference type="AlphaFoldDB" id="A0A4V3I8Z9"/>